<dbReference type="RefSeq" id="XP_010461626.1">
    <property type="nucleotide sequence ID" value="XM_010463324.1"/>
</dbReference>
<reference evidence="11" key="2">
    <citation type="journal article" date="2014" name="Nat. Commun.">
        <title>The emerging biofuel crop Camelina sativa retains a highly undifferentiated hexaploid genome structure.</title>
        <authorList>
            <person name="Kagale S."/>
            <person name="Koh C."/>
            <person name="Nixon J."/>
            <person name="Bollina V."/>
            <person name="Clarke W.E."/>
            <person name="Tuteja R."/>
            <person name="Spillane C."/>
            <person name="Robinson S.J."/>
            <person name="Links M.G."/>
            <person name="Clarke C."/>
            <person name="Higgins E.E."/>
            <person name="Huebert T."/>
            <person name="Sharpe A.G."/>
            <person name="Parkin I.A."/>
        </authorList>
    </citation>
    <scope>NUCLEOTIDE SEQUENCE [LARGE SCALE GENOMIC DNA]</scope>
    <source>
        <strain evidence="11">r\DH55</strain>
    </source>
</reference>
<reference evidence="11" key="1">
    <citation type="journal article" date="1997" name="Nucleic Acids Res.">
        <title>tRNAscan-SE: a program for improved detection of transfer RNA genes in genomic sequence.</title>
        <authorList>
            <person name="Lowe T.M."/>
            <person name="Eddy S.R."/>
        </authorList>
    </citation>
    <scope>NUCLEOTIDE SEQUENCE [LARGE SCALE GENOMIC DNA]</scope>
    <source>
        <strain evidence="11">r\DH55</strain>
    </source>
</reference>
<sequence length="365" mass="39825">MSCFGWCGSEDFRNSADTGPRPAHNPAGYNGGHYQRADPPMNQPVTPMQPISVPAIPVDELKDITDNYGSKALIGEGSYGRVFYGVLKSGGAAAIKKLDSSKQPDQEFLSQISMVSRLRNDNVTALMGYCVDGPLRVLAYEYAPNGSLHDTLHGRKGVKGALRGPVMTWQQRVKIAVGAARGLEYLHEKVNPQVIHRDIKSSNVLLFDDDVAKIGDFDLSDQAPDMAARLHSTRVLGTFGYHAPEYAMTGTLSSKSDVYSFGVILLELLTGRKPVDHTLPRGQQSLVTWVMATPKLSEDKVKQCVDARLLGEYPPKAVAKLAAVAALCVQYEANFRPNMSIVVKALQPLLNPPRSAPQTPHRNPY</sequence>
<accession>A0ABM0VVC3</accession>
<keyword evidence="5" id="KW-0418">Kinase</keyword>
<keyword evidence="6 7" id="KW-0067">ATP-binding</keyword>
<dbReference type="RefSeq" id="XP_019090814.1">
    <property type="nucleotide sequence ID" value="XM_019235269.1"/>
</dbReference>
<keyword evidence="4 7" id="KW-0547">Nucleotide-binding</keyword>
<dbReference type="PROSITE" id="PS00107">
    <property type="entry name" value="PROTEIN_KINASE_ATP"/>
    <property type="match status" value="1"/>
</dbReference>
<evidence type="ECO:0000313" key="11">
    <source>
        <dbReference type="Proteomes" id="UP000694864"/>
    </source>
</evidence>
<dbReference type="Pfam" id="PF07714">
    <property type="entry name" value="PK_Tyr_Ser-Thr"/>
    <property type="match status" value="1"/>
</dbReference>
<organism evidence="11 13">
    <name type="scientific">Camelina sativa</name>
    <name type="common">False flax</name>
    <name type="synonym">Myagrum sativum</name>
    <dbReference type="NCBI Taxonomy" id="90675"/>
    <lineage>
        <taxon>Eukaryota</taxon>
        <taxon>Viridiplantae</taxon>
        <taxon>Streptophyta</taxon>
        <taxon>Embryophyta</taxon>
        <taxon>Tracheophyta</taxon>
        <taxon>Spermatophyta</taxon>
        <taxon>Magnoliopsida</taxon>
        <taxon>eudicotyledons</taxon>
        <taxon>Gunneridae</taxon>
        <taxon>Pentapetalae</taxon>
        <taxon>rosids</taxon>
        <taxon>malvids</taxon>
        <taxon>Brassicales</taxon>
        <taxon>Brassicaceae</taxon>
        <taxon>Camelineae</taxon>
        <taxon>Camelina</taxon>
    </lineage>
</organism>
<reference evidence="12 13" key="3">
    <citation type="submission" date="2025-05" db="UniProtKB">
        <authorList>
            <consortium name="RefSeq"/>
        </authorList>
    </citation>
    <scope>IDENTIFICATION</scope>
    <source>
        <tissue evidence="12 13">Leaf</tissue>
    </source>
</reference>
<name>A0ABM0VVC3_CAMSA</name>
<evidence type="ECO:0000256" key="5">
    <source>
        <dbReference type="ARBA" id="ARBA00022777"/>
    </source>
</evidence>
<dbReference type="Gene3D" id="1.10.510.10">
    <property type="entry name" value="Transferase(Phosphotransferase) domain 1"/>
    <property type="match status" value="1"/>
</dbReference>
<dbReference type="SMART" id="SM00220">
    <property type="entry name" value="S_TKc"/>
    <property type="match status" value="1"/>
</dbReference>
<dbReference type="PROSITE" id="PS50011">
    <property type="entry name" value="PROTEIN_KINASE_DOM"/>
    <property type="match status" value="1"/>
</dbReference>
<dbReference type="PANTHER" id="PTHR47983">
    <property type="entry name" value="PTO-INTERACTING PROTEIN 1-LIKE"/>
    <property type="match status" value="1"/>
</dbReference>
<gene>
    <name evidence="12 13 14" type="primary">LOC104742329</name>
</gene>
<evidence type="ECO:0000256" key="4">
    <source>
        <dbReference type="ARBA" id="ARBA00022741"/>
    </source>
</evidence>
<feature type="binding site" evidence="7">
    <location>
        <position position="97"/>
    </location>
    <ligand>
        <name>ATP</name>
        <dbReference type="ChEBI" id="CHEBI:30616"/>
    </ligand>
</feature>
<proteinExistence type="inferred from homology"/>
<dbReference type="RefSeq" id="XP_010461625.1">
    <property type="nucleotide sequence ID" value="XM_010463323.1"/>
</dbReference>
<dbReference type="InterPro" id="IPR001245">
    <property type="entry name" value="Ser-Thr/Tyr_kinase_cat_dom"/>
</dbReference>
<evidence type="ECO:0000256" key="6">
    <source>
        <dbReference type="ARBA" id="ARBA00022840"/>
    </source>
</evidence>
<dbReference type="InterPro" id="IPR000719">
    <property type="entry name" value="Prot_kinase_dom"/>
</dbReference>
<keyword evidence="11" id="KW-1185">Reference proteome</keyword>
<keyword evidence="2" id="KW-0597">Phosphoprotein</keyword>
<dbReference type="Proteomes" id="UP000694864">
    <property type="component" value="Chromosome 14"/>
</dbReference>
<evidence type="ECO:0000313" key="13">
    <source>
        <dbReference type="RefSeq" id="XP_010461626.1"/>
    </source>
</evidence>
<evidence type="ECO:0000256" key="7">
    <source>
        <dbReference type="PROSITE-ProRule" id="PRU10141"/>
    </source>
</evidence>
<dbReference type="InterPro" id="IPR052101">
    <property type="entry name" value="Plant_StressResp_Kinase"/>
</dbReference>
<dbReference type="InterPro" id="IPR011009">
    <property type="entry name" value="Kinase-like_dom_sf"/>
</dbReference>
<protein>
    <submittedName>
        <fullName evidence="12 13">Pto-interacting protein 1 isoform X1</fullName>
    </submittedName>
</protein>
<evidence type="ECO:0000256" key="8">
    <source>
        <dbReference type="RuleBase" id="RU000304"/>
    </source>
</evidence>
<dbReference type="PROSITE" id="PS00108">
    <property type="entry name" value="PROTEIN_KINASE_ST"/>
    <property type="match status" value="1"/>
</dbReference>
<dbReference type="InterPro" id="IPR017441">
    <property type="entry name" value="Protein_kinase_ATP_BS"/>
</dbReference>
<evidence type="ECO:0000313" key="12">
    <source>
        <dbReference type="RefSeq" id="XP_010461625.1"/>
    </source>
</evidence>
<keyword evidence="1 8" id="KW-0723">Serine/threonine-protein kinase</keyword>
<dbReference type="SUPFAM" id="SSF56112">
    <property type="entry name" value="Protein kinase-like (PK-like)"/>
    <property type="match status" value="1"/>
</dbReference>
<dbReference type="PANTHER" id="PTHR47983:SF24">
    <property type="entry name" value="F11A17.22 PROTEIN-RELATED"/>
    <property type="match status" value="1"/>
</dbReference>
<evidence type="ECO:0000256" key="1">
    <source>
        <dbReference type="ARBA" id="ARBA00022527"/>
    </source>
</evidence>
<feature type="domain" description="Protein kinase" evidence="10">
    <location>
        <begin position="68"/>
        <end position="350"/>
    </location>
</feature>
<evidence type="ECO:0000256" key="9">
    <source>
        <dbReference type="SAM" id="MobiDB-lite"/>
    </source>
</evidence>
<dbReference type="Gene3D" id="3.30.200.20">
    <property type="entry name" value="Phosphorylase Kinase, domain 1"/>
    <property type="match status" value="1"/>
</dbReference>
<comment type="similarity">
    <text evidence="8">Belongs to the protein kinase superfamily.</text>
</comment>
<evidence type="ECO:0000256" key="2">
    <source>
        <dbReference type="ARBA" id="ARBA00022553"/>
    </source>
</evidence>
<evidence type="ECO:0000259" key="10">
    <source>
        <dbReference type="PROSITE" id="PS50011"/>
    </source>
</evidence>
<evidence type="ECO:0000256" key="3">
    <source>
        <dbReference type="ARBA" id="ARBA00022679"/>
    </source>
</evidence>
<evidence type="ECO:0000313" key="14">
    <source>
        <dbReference type="RefSeq" id="XP_019090814.1"/>
    </source>
</evidence>
<dbReference type="GeneID" id="104742329"/>
<dbReference type="InterPro" id="IPR008271">
    <property type="entry name" value="Ser/Thr_kinase_AS"/>
</dbReference>
<keyword evidence="3" id="KW-0808">Transferase</keyword>
<feature type="region of interest" description="Disordered" evidence="9">
    <location>
        <begin position="14"/>
        <end position="42"/>
    </location>
</feature>